<dbReference type="InterPro" id="IPR001160">
    <property type="entry name" value="Peptidase_M20C"/>
</dbReference>
<keyword evidence="6" id="KW-0862">Zinc</keyword>
<dbReference type="InterPro" id="IPR011650">
    <property type="entry name" value="Peptidase_M20_dimer"/>
</dbReference>
<evidence type="ECO:0000256" key="4">
    <source>
        <dbReference type="ARBA" id="ARBA00022723"/>
    </source>
</evidence>
<comment type="catalytic activity">
    <reaction evidence="10">
        <text>Hydrolysis of dipeptides, preferentially hydrophobic dipeptides including prolyl amino acids.</text>
        <dbReference type="EC" id="3.4.13.18"/>
    </reaction>
</comment>
<evidence type="ECO:0000256" key="16">
    <source>
        <dbReference type="ARBA" id="ARBA00076004"/>
    </source>
</evidence>
<dbReference type="GO" id="GO:0005829">
    <property type="term" value="C:cytosol"/>
    <property type="evidence" value="ECO:0007669"/>
    <property type="project" value="TreeGrafter"/>
</dbReference>
<dbReference type="FunFam" id="3.40.630.10:FF:000018">
    <property type="entry name" value="Aminoacyl-histidine dipeptidase PepD"/>
    <property type="match status" value="1"/>
</dbReference>
<sequence length="500" mass="53648">MSLNQAAYEQNLAVIKDFAPQSLWQWFARICATPHPSYHEEALANDIVAWATSRGMTAYRDGVGNVIIKKSASDGMEDYPVVALQAHLDMVPQANADTVHDFATDPIALRIHPDDGEWLMATGTTLGADNGIGMASCLAVLDSDDIAHPPLEVLLTMTEETGMVGVFGLQPQTLSAKMMINTDTEEIGEVYIGCAGGIDADMSLPVDWQASQFDTAFDLTIKGLRGGHSGIDIHKNRGNAIKIMARILADVQARFADSFAISAITGGTLRNAIPREASVSIACHTADKDSILTIIRQSIDTITHEIRQVEPKFTAIIGESNAPSQVLDTPSTAKVIHLMNTLPSGVVRYSDVVTDTVETSLSFGKVVLTTDMLDCTLLIRSLIESGKAAVCQTLSSIATLAGADVKFDGDYVGWTPDTESAITATTMRLYTEILGRVPEIKVIHAGLECGLIKTSHPALDIVSIGPTIKNAHSPDEMVHIPSVATYWQLLTQILANVPKA</sequence>
<keyword evidence="7" id="KW-0224">Dipeptidase</keyword>
<dbReference type="Proteomes" id="UP000189800">
    <property type="component" value="Unassembled WGS sequence"/>
</dbReference>
<evidence type="ECO:0000256" key="8">
    <source>
        <dbReference type="ARBA" id="ARBA00023049"/>
    </source>
</evidence>
<dbReference type="PIRSF" id="PIRSF016599">
    <property type="entry name" value="Xaa-His_dipept"/>
    <property type="match status" value="1"/>
</dbReference>
<dbReference type="EMBL" id="MUYU01000012">
    <property type="protein sequence ID" value="OOS24149.1"/>
    <property type="molecule type" value="Genomic_DNA"/>
</dbReference>
<evidence type="ECO:0000256" key="10">
    <source>
        <dbReference type="ARBA" id="ARBA00036421"/>
    </source>
</evidence>
<evidence type="ECO:0000256" key="15">
    <source>
        <dbReference type="ARBA" id="ARBA00075285"/>
    </source>
</evidence>
<dbReference type="SUPFAM" id="SSF55031">
    <property type="entry name" value="Bacterial exopeptidase dimerisation domain"/>
    <property type="match status" value="1"/>
</dbReference>
<evidence type="ECO:0000256" key="18">
    <source>
        <dbReference type="ARBA" id="ARBA00078074"/>
    </source>
</evidence>
<evidence type="ECO:0000256" key="9">
    <source>
        <dbReference type="ARBA" id="ARBA00023285"/>
    </source>
</evidence>
<dbReference type="RefSeq" id="WP_078253995.1">
    <property type="nucleotide sequence ID" value="NZ_MUYU01000012.1"/>
</dbReference>
<proteinExistence type="inferred from homology"/>
<keyword evidence="9" id="KW-0170">Cobalt</keyword>
<dbReference type="InterPro" id="IPR036264">
    <property type="entry name" value="Bact_exopeptidase_dim_dom"/>
</dbReference>
<reference evidence="20 21" key="1">
    <citation type="submission" date="2017-02" db="EMBL/GenBank/DDBJ databases">
        <title>Draft genome sequence of Moraxella pluranimalium CCUG 54913T type strain.</title>
        <authorList>
            <person name="Salva-Serra F."/>
            <person name="Engstrom-Jakobsson H."/>
            <person name="Thorell K."/>
            <person name="Jaen-Luchoro D."/>
            <person name="Gonzales-Siles L."/>
            <person name="Karlsson R."/>
            <person name="Yazdan S."/>
            <person name="Boulund F."/>
            <person name="Johnning A."/>
            <person name="Engstrand L."/>
            <person name="Kristiansson E."/>
            <person name="Moore E."/>
        </authorList>
    </citation>
    <scope>NUCLEOTIDE SEQUENCE [LARGE SCALE GENOMIC DNA]</scope>
    <source>
        <strain evidence="20 21">CCUG 54913</strain>
    </source>
</reference>
<accession>A0A1T0CPG5</accession>
<protein>
    <recommendedName>
        <fullName evidence="14">Cytosol non-specific dipeptidase</fullName>
        <ecNumber evidence="11">3.4.13.18</ecNumber>
    </recommendedName>
    <alternativeName>
        <fullName evidence="17">Aminoacyl-histidine dipeptidase</fullName>
    </alternativeName>
    <alternativeName>
        <fullName evidence="16">Beta-alanyl-histidine dipeptidase</fullName>
    </alternativeName>
    <alternativeName>
        <fullName evidence="15">Carnosinase</fullName>
    </alternativeName>
    <alternativeName>
        <fullName evidence="12">Peptidase D</fullName>
    </alternativeName>
    <alternativeName>
        <fullName evidence="18">Xaa-His dipeptidase</fullName>
    </alternativeName>
</protein>
<dbReference type="GO" id="GO:0070573">
    <property type="term" value="F:metallodipeptidase activity"/>
    <property type="evidence" value="ECO:0007669"/>
    <property type="project" value="TreeGrafter"/>
</dbReference>
<keyword evidence="21" id="KW-1185">Reference proteome</keyword>
<dbReference type="Pfam" id="PF07687">
    <property type="entry name" value="M20_dimer"/>
    <property type="match status" value="1"/>
</dbReference>
<dbReference type="Gene3D" id="3.40.630.10">
    <property type="entry name" value="Zn peptidases"/>
    <property type="match status" value="2"/>
</dbReference>
<dbReference type="FunFam" id="3.40.630.10:FF:000015">
    <property type="entry name" value="Aminoacyl-histidine dipeptidase PepD"/>
    <property type="match status" value="1"/>
</dbReference>
<evidence type="ECO:0000256" key="5">
    <source>
        <dbReference type="ARBA" id="ARBA00022801"/>
    </source>
</evidence>
<evidence type="ECO:0000256" key="17">
    <source>
        <dbReference type="ARBA" id="ARBA00077688"/>
    </source>
</evidence>
<dbReference type="EC" id="3.4.13.18" evidence="11"/>
<comment type="similarity">
    <text evidence="13">Belongs to the peptidase M20C family.</text>
</comment>
<dbReference type="PANTHER" id="PTHR43501">
    <property type="entry name" value="CYTOSOL NON-SPECIFIC DIPEPTIDASE"/>
    <property type="match status" value="1"/>
</dbReference>
<dbReference type="NCBIfam" id="TIGR01893">
    <property type="entry name" value="aa-his-dipept"/>
    <property type="match status" value="1"/>
</dbReference>
<evidence type="ECO:0000313" key="21">
    <source>
        <dbReference type="Proteomes" id="UP000189800"/>
    </source>
</evidence>
<dbReference type="InterPro" id="IPR002933">
    <property type="entry name" value="Peptidase_M20"/>
</dbReference>
<dbReference type="OrthoDB" id="9773892at2"/>
<evidence type="ECO:0000259" key="19">
    <source>
        <dbReference type="Pfam" id="PF07687"/>
    </source>
</evidence>
<dbReference type="GO" id="GO:0006508">
    <property type="term" value="P:proteolysis"/>
    <property type="evidence" value="ECO:0007669"/>
    <property type="project" value="UniProtKB-KW"/>
</dbReference>
<feature type="domain" description="Peptidase M20 dimerisation" evidence="19">
    <location>
        <begin position="221"/>
        <end position="297"/>
    </location>
</feature>
<dbReference type="SUPFAM" id="SSF53187">
    <property type="entry name" value="Zn-dependent exopeptidases"/>
    <property type="match status" value="1"/>
</dbReference>
<organism evidence="20 21">
    <name type="scientific">Moraxella pluranimalium</name>
    <dbReference type="NCBI Taxonomy" id="470453"/>
    <lineage>
        <taxon>Bacteria</taxon>
        <taxon>Pseudomonadati</taxon>
        <taxon>Pseudomonadota</taxon>
        <taxon>Gammaproteobacteria</taxon>
        <taxon>Moraxellales</taxon>
        <taxon>Moraxellaceae</taxon>
        <taxon>Moraxella</taxon>
    </lineage>
</organism>
<evidence type="ECO:0000256" key="12">
    <source>
        <dbReference type="ARBA" id="ARBA00044252"/>
    </source>
</evidence>
<name>A0A1T0CPG5_9GAMM</name>
<keyword evidence="4" id="KW-0479">Metal-binding</keyword>
<comment type="cofactor">
    <cofactor evidence="2">
        <name>Zn(2+)</name>
        <dbReference type="ChEBI" id="CHEBI:29105"/>
    </cofactor>
</comment>
<evidence type="ECO:0000256" key="13">
    <source>
        <dbReference type="ARBA" id="ARBA00061423"/>
    </source>
</evidence>
<gene>
    <name evidence="20" type="ORF">B0680_05020</name>
</gene>
<dbReference type="PANTHER" id="PTHR43501:SF1">
    <property type="entry name" value="CYTOSOL NON-SPECIFIC DIPEPTIDASE"/>
    <property type="match status" value="1"/>
</dbReference>
<dbReference type="STRING" id="470453.B0680_05020"/>
<evidence type="ECO:0000256" key="14">
    <source>
        <dbReference type="ARBA" id="ARBA00071271"/>
    </source>
</evidence>
<evidence type="ECO:0000256" key="1">
    <source>
        <dbReference type="ARBA" id="ARBA00001941"/>
    </source>
</evidence>
<evidence type="ECO:0000256" key="11">
    <source>
        <dbReference type="ARBA" id="ARBA00038976"/>
    </source>
</evidence>
<comment type="caution">
    <text evidence="20">The sequence shown here is derived from an EMBL/GenBank/DDBJ whole genome shotgun (WGS) entry which is preliminary data.</text>
</comment>
<evidence type="ECO:0000256" key="7">
    <source>
        <dbReference type="ARBA" id="ARBA00022997"/>
    </source>
</evidence>
<evidence type="ECO:0000256" key="3">
    <source>
        <dbReference type="ARBA" id="ARBA00022670"/>
    </source>
</evidence>
<keyword evidence="3" id="KW-0645">Protease</keyword>
<keyword evidence="8" id="KW-0482">Metalloprotease</keyword>
<dbReference type="GO" id="GO:0046872">
    <property type="term" value="F:metal ion binding"/>
    <property type="evidence" value="ECO:0007669"/>
    <property type="project" value="UniProtKB-KW"/>
</dbReference>
<evidence type="ECO:0000256" key="6">
    <source>
        <dbReference type="ARBA" id="ARBA00022833"/>
    </source>
</evidence>
<evidence type="ECO:0000313" key="20">
    <source>
        <dbReference type="EMBL" id="OOS24149.1"/>
    </source>
</evidence>
<keyword evidence="5" id="KW-0378">Hydrolase</keyword>
<dbReference type="CDD" id="cd03890">
    <property type="entry name" value="M20_pepD"/>
    <property type="match status" value="1"/>
</dbReference>
<evidence type="ECO:0000256" key="2">
    <source>
        <dbReference type="ARBA" id="ARBA00001947"/>
    </source>
</evidence>
<dbReference type="Pfam" id="PF01546">
    <property type="entry name" value="Peptidase_M20"/>
    <property type="match status" value="1"/>
</dbReference>
<comment type="cofactor">
    <cofactor evidence="1">
        <name>Co(2+)</name>
        <dbReference type="ChEBI" id="CHEBI:48828"/>
    </cofactor>
</comment>
<dbReference type="PRINTS" id="PR00934">
    <property type="entry name" value="XHISDIPTASE"/>
</dbReference>
<dbReference type="AlphaFoldDB" id="A0A1T0CPG5"/>